<dbReference type="EMBL" id="CABVGP010000004">
    <property type="protein sequence ID" value="VVJ25096.1"/>
    <property type="molecule type" value="Genomic_DNA"/>
</dbReference>
<evidence type="ECO:0000313" key="2">
    <source>
        <dbReference type="EMBL" id="VVJ25096.1"/>
    </source>
</evidence>
<keyword evidence="3" id="KW-1185">Reference proteome</keyword>
<dbReference type="AlphaFoldDB" id="A0A6I8MB23"/>
<feature type="compositionally biased region" description="Basic residues" evidence="1">
    <location>
        <begin position="13"/>
        <end position="33"/>
    </location>
</feature>
<proteinExistence type="predicted"/>
<name>A0A6I8MB23_9PSEU</name>
<feature type="compositionally biased region" description="Polar residues" evidence="1">
    <location>
        <begin position="34"/>
        <end position="58"/>
    </location>
</feature>
<reference evidence="2 3" key="1">
    <citation type="submission" date="2019-09" db="EMBL/GenBank/DDBJ databases">
        <authorList>
            <person name="Leyn A S."/>
        </authorList>
    </citation>
    <scope>NUCLEOTIDE SEQUENCE [LARGE SCALE GENOMIC DNA]</scope>
    <source>
        <strain evidence="2">AA231_1</strain>
    </source>
</reference>
<protein>
    <submittedName>
        <fullName evidence="2">Uncharacterized protein</fullName>
    </submittedName>
</protein>
<dbReference type="Proteomes" id="UP000399805">
    <property type="component" value="Unassembled WGS sequence"/>
</dbReference>
<evidence type="ECO:0000256" key="1">
    <source>
        <dbReference type="SAM" id="MobiDB-lite"/>
    </source>
</evidence>
<sequence>MPARPAGVNVRKPAGKSRSRPGIFRRHGPRAVHSRQSLTAAVSASPGTGQPPRRSSVT</sequence>
<evidence type="ECO:0000313" key="3">
    <source>
        <dbReference type="Proteomes" id="UP000399805"/>
    </source>
</evidence>
<accession>A0A6I8MB23</accession>
<feature type="region of interest" description="Disordered" evidence="1">
    <location>
        <begin position="1"/>
        <end position="58"/>
    </location>
</feature>
<organism evidence="2 3">
    <name type="scientific">Amycolatopsis camponoti</name>
    <dbReference type="NCBI Taxonomy" id="2606593"/>
    <lineage>
        <taxon>Bacteria</taxon>
        <taxon>Bacillati</taxon>
        <taxon>Actinomycetota</taxon>
        <taxon>Actinomycetes</taxon>
        <taxon>Pseudonocardiales</taxon>
        <taxon>Pseudonocardiaceae</taxon>
        <taxon>Amycolatopsis</taxon>
    </lineage>
</organism>
<gene>
    <name evidence="2" type="ORF">AA23TX_09847</name>
</gene>